<dbReference type="Proteomes" id="UP000219799">
    <property type="component" value="Chromosome 13"/>
</dbReference>
<accession>A0A1C3KFP8</accession>
<evidence type="ECO:0000256" key="3">
    <source>
        <dbReference type="SAM" id="MobiDB-lite"/>
    </source>
</evidence>
<dbReference type="GO" id="GO:0008168">
    <property type="term" value="F:methyltransferase activity"/>
    <property type="evidence" value="ECO:0007669"/>
    <property type="project" value="UniProtKB-KW"/>
</dbReference>
<dbReference type="AlphaFoldDB" id="A0A1C3KFP8"/>
<dbReference type="InterPro" id="IPR029063">
    <property type="entry name" value="SAM-dependent_MTases_sf"/>
</dbReference>
<dbReference type="SUPFAM" id="SSF53335">
    <property type="entry name" value="S-adenosyl-L-methionine-dependent methyltransferases"/>
    <property type="match status" value="1"/>
</dbReference>
<keyword evidence="1" id="KW-0489">Methyltransferase</keyword>
<evidence type="ECO:0008006" key="6">
    <source>
        <dbReference type="Google" id="ProtNLM"/>
    </source>
</evidence>
<evidence type="ECO:0000256" key="1">
    <source>
        <dbReference type="ARBA" id="ARBA00022603"/>
    </source>
</evidence>
<organism evidence="4 5">
    <name type="scientific">Plasmodium malariae</name>
    <dbReference type="NCBI Taxonomy" id="5858"/>
    <lineage>
        <taxon>Eukaryota</taxon>
        <taxon>Sar</taxon>
        <taxon>Alveolata</taxon>
        <taxon>Apicomplexa</taxon>
        <taxon>Aconoidasida</taxon>
        <taxon>Haemosporida</taxon>
        <taxon>Plasmodiidae</taxon>
        <taxon>Plasmodium</taxon>
        <taxon>Plasmodium (Plasmodium)</taxon>
    </lineage>
</organism>
<proteinExistence type="predicted"/>
<dbReference type="Gene3D" id="3.40.50.150">
    <property type="entry name" value="Vaccinia Virus protein VP39"/>
    <property type="match status" value="1"/>
</dbReference>
<dbReference type="PANTHER" id="PTHR13393:SF0">
    <property type="entry name" value="RNA N6-ADENOSINE-METHYLTRANSFERASE METTL16"/>
    <property type="match status" value="1"/>
</dbReference>
<dbReference type="InterPro" id="IPR010286">
    <property type="entry name" value="METTL16/RlmF"/>
</dbReference>
<name>A0A1C3KFP8_PLAMA</name>
<reference evidence="4 5" key="1">
    <citation type="submission" date="2016-06" db="EMBL/GenBank/DDBJ databases">
        <authorList>
            <consortium name="Pathogen Informatics"/>
        </authorList>
    </citation>
    <scope>NUCLEOTIDE SEQUENCE [LARGE SCALE GENOMIC DNA]</scope>
    <source>
        <strain evidence="4">PmlGA01</strain>
    </source>
</reference>
<gene>
    <name evidence="4" type="primary">PmlGA01_130040700</name>
    <name evidence="4" type="ORF">PMLGA01_130040700</name>
</gene>
<dbReference type="GO" id="GO:0070475">
    <property type="term" value="P:rRNA base methylation"/>
    <property type="evidence" value="ECO:0007669"/>
    <property type="project" value="TreeGrafter"/>
</dbReference>
<evidence type="ECO:0000256" key="2">
    <source>
        <dbReference type="ARBA" id="ARBA00022679"/>
    </source>
</evidence>
<keyword evidence="2" id="KW-0808">Transferase</keyword>
<evidence type="ECO:0000313" key="5">
    <source>
        <dbReference type="Proteomes" id="UP000219799"/>
    </source>
</evidence>
<protein>
    <recommendedName>
        <fullName evidence="6">Methyltransferase</fullName>
    </recommendedName>
</protein>
<dbReference type="VEuPathDB" id="PlasmoDB:PmUG01_13046700"/>
<dbReference type="PANTHER" id="PTHR13393">
    <property type="entry name" value="SAM-DEPENDENT METHYLTRANSFERASE"/>
    <property type="match status" value="1"/>
</dbReference>
<dbReference type="GO" id="GO:0005634">
    <property type="term" value="C:nucleus"/>
    <property type="evidence" value="ECO:0007669"/>
    <property type="project" value="TreeGrafter"/>
</dbReference>
<dbReference type="EMBL" id="LT594501">
    <property type="protein sequence ID" value="SBT72448.1"/>
    <property type="molecule type" value="Genomic_DNA"/>
</dbReference>
<evidence type="ECO:0000313" key="4">
    <source>
        <dbReference type="EMBL" id="SBT72448.1"/>
    </source>
</evidence>
<feature type="region of interest" description="Disordered" evidence="3">
    <location>
        <begin position="1"/>
        <end position="27"/>
    </location>
</feature>
<dbReference type="Pfam" id="PF05971">
    <property type="entry name" value="Methyltransf_10"/>
    <property type="match status" value="4"/>
</dbReference>
<sequence length="592" mass="70371">MIKKLKIKKGGNFKSQPHKRSPKWGMKKSNHSYYFESNSKLMHDRNIHKNNFINFEELSKKYPYLNIFLHKSKNGKLIYDFEKSVAVYFLSKAILKEYYCINFYMPYYNIDSVDGIDALFDSISLLYHNTIQNFVFVNSNELSNNYKEVILNAYNEHNDKLLKLDYKNDEYVINEPCDELKCEDTKSQNEFTGKKFLCPCIPGRVNYIHYLADLTSLNTISEEESTKNFERCEHFEQCKHYERLNIINSFVGSEHTMTSEVLHGNIIKVLDIGVGANCIYPLLGNSVYNWSFIGVDINLDSLKYGYINILLNNKEKDIILKYQKDKKKLFVNVVNDTDLFFFSMCNPPYHSFLEQVNRNPFRNLEANVDEVVYFDNEEYISLDEDTSKEVVNNNIKLGTLYSKEEESNVEYNKTCSSVNASGTTIERCEEMYYKHFNKNALSNEFQKEGEHMNGNEVKSHKNLGGEYSFIINMIIESRLYFYNIIWFTTLVSKFKNVKLIKKEIIKSMRLYNMYKKNQVDFLTTIIKNNIHFENIFFFRNVKKPSFQMHICQYRIFESHTSRITRWIICWSYYTEEHIHFLIKLFREKNFHV</sequence>